<name>A0AAV7V8M1_PLEWA</name>
<dbReference type="EMBL" id="JANPWB010000003">
    <property type="protein sequence ID" value="KAJ1197638.1"/>
    <property type="molecule type" value="Genomic_DNA"/>
</dbReference>
<comment type="caution">
    <text evidence="2">The sequence shown here is derived from an EMBL/GenBank/DDBJ whole genome shotgun (WGS) entry which is preliminary data.</text>
</comment>
<organism evidence="2 3">
    <name type="scientific">Pleurodeles waltl</name>
    <name type="common">Iberian ribbed newt</name>
    <dbReference type="NCBI Taxonomy" id="8319"/>
    <lineage>
        <taxon>Eukaryota</taxon>
        <taxon>Metazoa</taxon>
        <taxon>Chordata</taxon>
        <taxon>Craniata</taxon>
        <taxon>Vertebrata</taxon>
        <taxon>Euteleostomi</taxon>
        <taxon>Amphibia</taxon>
        <taxon>Batrachia</taxon>
        <taxon>Caudata</taxon>
        <taxon>Salamandroidea</taxon>
        <taxon>Salamandridae</taxon>
        <taxon>Pleurodelinae</taxon>
        <taxon>Pleurodeles</taxon>
    </lineage>
</organism>
<feature type="compositionally biased region" description="Polar residues" evidence="1">
    <location>
        <begin position="62"/>
        <end position="73"/>
    </location>
</feature>
<sequence>MSRAPGGSYALDALDPGALPLLSRPPVSRTAHNKVGEREKVPLSGSQLCALCTRSRGPAPPLTSSRVPHSPQSGGRKRKCPVHREAAMRFMRSIQGPRPSSHVLRCSAQPTIRWAKEKKSCAAGGSYVLYVLDPGARPSSHVLRCPAQPTIRWAKEKMSHTAGDRYALYELDPGASPSCHVLWCPAQPTIRWAKEKMFK</sequence>
<feature type="region of interest" description="Disordered" evidence="1">
    <location>
        <begin position="1"/>
        <end position="39"/>
    </location>
</feature>
<feature type="compositionally biased region" description="Low complexity" evidence="1">
    <location>
        <begin position="10"/>
        <end position="22"/>
    </location>
</feature>
<protein>
    <submittedName>
        <fullName evidence="2">Uncharacterized protein</fullName>
    </submittedName>
</protein>
<accession>A0AAV7V8M1</accession>
<dbReference type="Proteomes" id="UP001066276">
    <property type="component" value="Chromosome 2_1"/>
</dbReference>
<dbReference type="AlphaFoldDB" id="A0AAV7V8M1"/>
<feature type="region of interest" description="Disordered" evidence="1">
    <location>
        <begin position="56"/>
        <end position="80"/>
    </location>
</feature>
<reference evidence="2" key="1">
    <citation type="journal article" date="2022" name="bioRxiv">
        <title>Sequencing and chromosome-scale assembly of the giantPleurodeles waltlgenome.</title>
        <authorList>
            <person name="Brown T."/>
            <person name="Elewa A."/>
            <person name="Iarovenko S."/>
            <person name="Subramanian E."/>
            <person name="Araus A.J."/>
            <person name="Petzold A."/>
            <person name="Susuki M."/>
            <person name="Suzuki K.-i.T."/>
            <person name="Hayashi T."/>
            <person name="Toyoda A."/>
            <person name="Oliveira C."/>
            <person name="Osipova E."/>
            <person name="Leigh N.D."/>
            <person name="Simon A."/>
            <person name="Yun M.H."/>
        </authorList>
    </citation>
    <scope>NUCLEOTIDE SEQUENCE</scope>
    <source>
        <strain evidence="2">20211129_DDA</strain>
        <tissue evidence="2">Liver</tissue>
    </source>
</reference>
<gene>
    <name evidence="2" type="ORF">NDU88_001494</name>
</gene>
<evidence type="ECO:0000313" key="3">
    <source>
        <dbReference type="Proteomes" id="UP001066276"/>
    </source>
</evidence>
<evidence type="ECO:0000313" key="2">
    <source>
        <dbReference type="EMBL" id="KAJ1197638.1"/>
    </source>
</evidence>
<evidence type="ECO:0000256" key="1">
    <source>
        <dbReference type="SAM" id="MobiDB-lite"/>
    </source>
</evidence>
<proteinExistence type="predicted"/>
<keyword evidence="3" id="KW-1185">Reference proteome</keyword>